<name>A0A7R8ZAS8_TIMDO</name>
<proteinExistence type="predicted"/>
<sequence>MKTLSCEHYVAASTPPEGDLTAHGIILCRGGSDSTTIAVFYTMSNVSLEAVSPTSGGYNIGNVDQGPALEKGGEVGSILRHRALGARRPVGLSSTDHSLISSNRLVNYKLARVVFHADVLRSLGQLRCWRAGRPLKPLELLKQKKCLTLYHLSKSRTRAETILSIGLQLVVLSSTAEDGEIEYLLDNAEALCARYVEDKARILQLRLVGHPQMTRNIIVVENVCDVAFSSHTFSRHLGERSIVNREREIRRSTPGSLCHLSALLRQWPARHEIPLIHVPEQPPEAEFMSCFVIYAVPETKFSLKWLIYRTCPLVVVWYVNDPSSSVRIA</sequence>
<evidence type="ECO:0000313" key="1">
    <source>
        <dbReference type="EMBL" id="CAD7202654.1"/>
    </source>
</evidence>
<gene>
    <name evidence="1" type="ORF">TDIB3V08_LOCUS8836</name>
</gene>
<organism evidence="1">
    <name type="scientific">Timema douglasi</name>
    <name type="common">Walking stick</name>
    <dbReference type="NCBI Taxonomy" id="61478"/>
    <lineage>
        <taxon>Eukaryota</taxon>
        <taxon>Metazoa</taxon>
        <taxon>Ecdysozoa</taxon>
        <taxon>Arthropoda</taxon>
        <taxon>Hexapoda</taxon>
        <taxon>Insecta</taxon>
        <taxon>Pterygota</taxon>
        <taxon>Neoptera</taxon>
        <taxon>Polyneoptera</taxon>
        <taxon>Phasmatodea</taxon>
        <taxon>Timematodea</taxon>
        <taxon>Timematoidea</taxon>
        <taxon>Timematidae</taxon>
        <taxon>Timema</taxon>
    </lineage>
</organism>
<dbReference type="EMBL" id="OA569654">
    <property type="protein sequence ID" value="CAD7202654.1"/>
    <property type="molecule type" value="Genomic_DNA"/>
</dbReference>
<accession>A0A7R8ZAS8</accession>
<protein>
    <submittedName>
        <fullName evidence="1">Uncharacterized protein</fullName>
    </submittedName>
</protein>
<dbReference type="AlphaFoldDB" id="A0A7R8ZAS8"/>
<reference evidence="1" key="1">
    <citation type="submission" date="2020-11" db="EMBL/GenBank/DDBJ databases">
        <authorList>
            <person name="Tran Van P."/>
        </authorList>
    </citation>
    <scope>NUCLEOTIDE SEQUENCE</scope>
</reference>